<dbReference type="EMBL" id="VVXJ01000008">
    <property type="protein sequence ID" value="KAA2376619.1"/>
    <property type="molecule type" value="Genomic_DNA"/>
</dbReference>
<evidence type="ECO:0008006" key="3">
    <source>
        <dbReference type="Google" id="ProtNLM"/>
    </source>
</evidence>
<protein>
    <recommendedName>
        <fullName evidence="3">XRE family transcriptional regulator</fullName>
    </recommendedName>
</protein>
<evidence type="ECO:0000313" key="2">
    <source>
        <dbReference type="Proteomes" id="UP000322658"/>
    </source>
</evidence>
<evidence type="ECO:0000313" key="1">
    <source>
        <dbReference type="EMBL" id="KAA2376619.1"/>
    </source>
</evidence>
<dbReference type="Proteomes" id="UP000322658">
    <property type="component" value="Unassembled WGS sequence"/>
</dbReference>
<comment type="caution">
    <text evidence="1">The sequence shown here is derived from an EMBL/GenBank/DDBJ whole genome shotgun (WGS) entry which is preliminary data.</text>
</comment>
<name>A0A5B3GVL0_9BACT</name>
<dbReference type="AlphaFoldDB" id="A0A5B3GVL0"/>
<reference evidence="1 2" key="1">
    <citation type="journal article" date="2019" name="Nat. Med.">
        <title>A library of human gut bacterial isolates paired with longitudinal multiomics data enables mechanistic microbiome research.</title>
        <authorList>
            <person name="Poyet M."/>
            <person name="Groussin M."/>
            <person name="Gibbons S.M."/>
            <person name="Avila-Pacheco J."/>
            <person name="Jiang X."/>
            <person name="Kearney S.M."/>
            <person name="Perrotta A.R."/>
            <person name="Berdy B."/>
            <person name="Zhao S."/>
            <person name="Lieberman T.D."/>
            <person name="Swanson P.K."/>
            <person name="Smith M."/>
            <person name="Roesemann S."/>
            <person name="Alexander J.E."/>
            <person name="Rich S.A."/>
            <person name="Livny J."/>
            <person name="Vlamakis H."/>
            <person name="Clish C."/>
            <person name="Bullock K."/>
            <person name="Deik A."/>
            <person name="Scott J."/>
            <person name="Pierce K.A."/>
            <person name="Xavier R.J."/>
            <person name="Alm E.J."/>
        </authorList>
    </citation>
    <scope>NUCLEOTIDE SEQUENCE [LARGE SCALE GENOMIC DNA]</scope>
    <source>
        <strain evidence="1 2">BIOML-A1</strain>
    </source>
</reference>
<proteinExistence type="predicted"/>
<accession>A0A5B3GVL0</accession>
<gene>
    <name evidence="1" type="ORF">F2Y07_05180</name>
</gene>
<sequence length="83" mass="9758">MENKSRRPHPNDYSYASERLRFVIRASGFYTELFARQIGMPDAELLYLVLFDNRPLTPLLVERICARFPQIDARWLLTGRVGE</sequence>
<dbReference type="RefSeq" id="WP_022062340.1">
    <property type="nucleotide sequence ID" value="NZ_CAUCYH010000020.1"/>
</dbReference>
<organism evidence="1 2">
    <name type="scientific">Alistipes shahii</name>
    <dbReference type="NCBI Taxonomy" id="328814"/>
    <lineage>
        <taxon>Bacteria</taxon>
        <taxon>Pseudomonadati</taxon>
        <taxon>Bacteroidota</taxon>
        <taxon>Bacteroidia</taxon>
        <taxon>Bacteroidales</taxon>
        <taxon>Rikenellaceae</taxon>
        <taxon>Alistipes</taxon>
    </lineage>
</organism>